<evidence type="ECO:0000313" key="1">
    <source>
        <dbReference type="EMBL" id="MDQ0363864.1"/>
    </source>
</evidence>
<dbReference type="Proteomes" id="UP001240236">
    <property type="component" value="Unassembled WGS sequence"/>
</dbReference>
<gene>
    <name evidence="1" type="ORF">J2S42_000533</name>
</gene>
<evidence type="ECO:0000313" key="2">
    <source>
        <dbReference type="Proteomes" id="UP001240236"/>
    </source>
</evidence>
<protein>
    <submittedName>
        <fullName evidence="1">Uncharacterized protein</fullName>
    </submittedName>
</protein>
<sequence length="36" mass="3671">MDGALLASRNRPATDKSINGTAIGVAGLTTSRGWLV</sequence>
<comment type="caution">
    <text evidence="1">The sequence shown here is derived from an EMBL/GenBank/DDBJ whole genome shotgun (WGS) entry which is preliminary data.</text>
</comment>
<keyword evidence="2" id="KW-1185">Reference proteome</keyword>
<organism evidence="1 2">
    <name type="scientific">Catenuloplanes indicus</name>
    <dbReference type="NCBI Taxonomy" id="137267"/>
    <lineage>
        <taxon>Bacteria</taxon>
        <taxon>Bacillati</taxon>
        <taxon>Actinomycetota</taxon>
        <taxon>Actinomycetes</taxon>
        <taxon>Micromonosporales</taxon>
        <taxon>Micromonosporaceae</taxon>
        <taxon>Catenuloplanes</taxon>
    </lineage>
</organism>
<dbReference type="EMBL" id="JAUSUZ010000001">
    <property type="protein sequence ID" value="MDQ0363864.1"/>
    <property type="molecule type" value="Genomic_DNA"/>
</dbReference>
<accession>A0AAE3VUF4</accession>
<name>A0AAE3VUF4_9ACTN</name>
<reference evidence="1 2" key="1">
    <citation type="submission" date="2023-07" db="EMBL/GenBank/DDBJ databases">
        <title>Sequencing the genomes of 1000 actinobacteria strains.</title>
        <authorList>
            <person name="Klenk H.-P."/>
        </authorList>
    </citation>
    <scope>NUCLEOTIDE SEQUENCE [LARGE SCALE GENOMIC DNA]</scope>
    <source>
        <strain evidence="1 2">DSM 44709</strain>
    </source>
</reference>
<proteinExistence type="predicted"/>
<dbReference type="AlphaFoldDB" id="A0AAE3VUF4"/>